<keyword evidence="2" id="KW-1185">Reference proteome</keyword>
<sequence>MAAHTITIEQSAQAPRKVLFELLTDHQNLGRFFDGSYHLIRRGKPKPNGIGAVRRVSAGPFTFDEKIIDYKENEHLHYRIINGGPVVEHGGWIQVHSLNADTSNIQYRISFSPKIKGTGWLIKLILEKSIRKALANLAQHGESKWKC</sequence>
<dbReference type="InterPro" id="IPR019587">
    <property type="entry name" value="Polyketide_cyclase/dehydratase"/>
</dbReference>
<dbReference type="PATRIC" id="fig|265726.11.peg.1251"/>
<protein>
    <recommendedName>
        <fullName evidence="3">Polyketide cyclase</fullName>
    </recommendedName>
</protein>
<proteinExistence type="predicted"/>
<accession>A0A0F5VAJ1</accession>
<dbReference type="EMBL" id="JWYV01000013">
    <property type="protein sequence ID" value="KKC99133.1"/>
    <property type="molecule type" value="Genomic_DNA"/>
</dbReference>
<comment type="caution">
    <text evidence="1">The sequence shown here is derived from an EMBL/GenBank/DDBJ whole genome shotgun (WGS) entry which is preliminary data.</text>
</comment>
<reference evidence="1 2" key="1">
    <citation type="submission" date="2014-12" db="EMBL/GenBank/DDBJ databases">
        <title>Mercury Reductase activity and rhizosphere competence traits in the genome of root associated Photobacterium halotolerans MELD1.</title>
        <authorList>
            <person name="Mathew D.C."/>
            <person name="Huang C.-C."/>
        </authorList>
    </citation>
    <scope>NUCLEOTIDE SEQUENCE [LARGE SCALE GENOMIC DNA]</scope>
    <source>
        <strain evidence="1 2">MELD1</strain>
    </source>
</reference>
<dbReference type="Proteomes" id="UP000033633">
    <property type="component" value="Unassembled WGS sequence"/>
</dbReference>
<dbReference type="CDD" id="cd07821">
    <property type="entry name" value="PYR_PYL_RCAR_like"/>
    <property type="match status" value="1"/>
</dbReference>
<gene>
    <name evidence="1" type="ORF">KY46_14980</name>
</gene>
<name>A0A0F5VAJ1_9GAMM</name>
<dbReference type="OrthoDB" id="4459835at2"/>
<dbReference type="Pfam" id="PF10604">
    <property type="entry name" value="Polyketide_cyc2"/>
    <property type="match status" value="1"/>
</dbReference>
<evidence type="ECO:0000313" key="1">
    <source>
        <dbReference type="EMBL" id="KKC99133.1"/>
    </source>
</evidence>
<evidence type="ECO:0008006" key="3">
    <source>
        <dbReference type="Google" id="ProtNLM"/>
    </source>
</evidence>
<dbReference type="AlphaFoldDB" id="A0A0F5VAJ1"/>
<dbReference type="RefSeq" id="WP_046221441.1">
    <property type="nucleotide sequence ID" value="NZ_JWYV01000013.1"/>
</dbReference>
<dbReference type="InterPro" id="IPR023393">
    <property type="entry name" value="START-like_dom_sf"/>
</dbReference>
<evidence type="ECO:0000313" key="2">
    <source>
        <dbReference type="Proteomes" id="UP000033633"/>
    </source>
</evidence>
<dbReference type="SUPFAM" id="SSF55961">
    <property type="entry name" value="Bet v1-like"/>
    <property type="match status" value="1"/>
</dbReference>
<dbReference type="STRING" id="265726.KY46_14980"/>
<organism evidence="1 2">
    <name type="scientific">Photobacterium halotolerans</name>
    <dbReference type="NCBI Taxonomy" id="265726"/>
    <lineage>
        <taxon>Bacteria</taxon>
        <taxon>Pseudomonadati</taxon>
        <taxon>Pseudomonadota</taxon>
        <taxon>Gammaproteobacteria</taxon>
        <taxon>Vibrionales</taxon>
        <taxon>Vibrionaceae</taxon>
        <taxon>Photobacterium</taxon>
    </lineage>
</organism>
<dbReference type="Gene3D" id="3.30.530.20">
    <property type="match status" value="1"/>
</dbReference>